<dbReference type="InterPro" id="IPR056447">
    <property type="entry name" value="REV3_N"/>
</dbReference>
<organism evidence="5 6">
    <name type="scientific">Trichuris muris</name>
    <name type="common">Mouse whipworm</name>
    <dbReference type="NCBI Taxonomy" id="70415"/>
    <lineage>
        <taxon>Eukaryota</taxon>
        <taxon>Metazoa</taxon>
        <taxon>Ecdysozoa</taxon>
        <taxon>Nematoda</taxon>
        <taxon>Enoplea</taxon>
        <taxon>Dorylaimia</taxon>
        <taxon>Trichinellida</taxon>
        <taxon>Trichuridae</taxon>
        <taxon>Trichuris</taxon>
    </lineage>
</organism>
<dbReference type="PANTHER" id="PTHR45812">
    <property type="entry name" value="DNA POLYMERASE ZETA CATALYTIC SUBUNIT"/>
    <property type="match status" value="1"/>
</dbReference>
<evidence type="ECO:0000313" key="5">
    <source>
        <dbReference type="Proteomes" id="UP000046395"/>
    </source>
</evidence>
<evidence type="ECO:0000256" key="2">
    <source>
        <dbReference type="SAM" id="MobiDB-lite"/>
    </source>
</evidence>
<dbReference type="Pfam" id="PF24055">
    <property type="entry name" value="POL3_N"/>
    <property type="match status" value="1"/>
</dbReference>
<dbReference type="GO" id="GO:0000724">
    <property type="term" value="P:double-strand break repair via homologous recombination"/>
    <property type="evidence" value="ECO:0007669"/>
    <property type="project" value="TreeGrafter"/>
</dbReference>
<evidence type="ECO:0000313" key="6">
    <source>
        <dbReference type="WBParaSite" id="TMUE_2000006729.1"/>
    </source>
</evidence>
<feature type="compositionally biased region" description="Acidic residues" evidence="2">
    <location>
        <begin position="458"/>
        <end position="478"/>
    </location>
</feature>
<protein>
    <submittedName>
        <fullName evidence="6">DNA_pol_B_exo1 domain-containing protein</fullName>
    </submittedName>
</protein>
<name>A0A5S6QHR3_TRIMR</name>
<accession>A0A5S6QHR3</accession>
<proteinExistence type="predicted"/>
<dbReference type="GO" id="GO:0042276">
    <property type="term" value="P:error-prone translesion synthesis"/>
    <property type="evidence" value="ECO:0007669"/>
    <property type="project" value="TreeGrafter"/>
</dbReference>
<dbReference type="WBParaSite" id="TMUE_2000006729.1">
    <property type="protein sequence ID" value="TMUE_2000006729.1"/>
    <property type="gene ID" value="WBGene00292855"/>
</dbReference>
<dbReference type="SUPFAM" id="SSF53098">
    <property type="entry name" value="Ribonuclease H-like"/>
    <property type="match status" value="1"/>
</dbReference>
<evidence type="ECO:0000259" key="4">
    <source>
        <dbReference type="Pfam" id="PF24065"/>
    </source>
</evidence>
<feature type="domain" description="DNA polymerase delta/zeta catalytic subunit N-terminal" evidence="3">
    <location>
        <begin position="66"/>
        <end position="149"/>
    </location>
</feature>
<dbReference type="GO" id="GO:0003887">
    <property type="term" value="F:DNA-directed DNA polymerase activity"/>
    <property type="evidence" value="ECO:0007669"/>
    <property type="project" value="UniProtKB-EC"/>
</dbReference>
<sequence>MSFPNLMVLQDIAVRIFVCDHYMKRYVHEYDLLNLAVEDDSDAFFPVLRIFGSSPDGKKCCLHVHGVFPYFYVLSPCAHPSDDFLQAVKADLNRELETANPKKSGTESRSTAVRRYVREVSAVKLTPFYGYHQSASTFLKIVLYNPLLISKASQLCYLGKVRNAPMQPHEAHIPYSLQFFIDYNLYGMDFIRLSAAKFRRGSFEGTVKADDSSQLKPQSRCQIELDCKEADILNVTLSSSGELKNPGLKYIWKDEAQRRESAEIPTPFSYKAESQGERRGFSQSESERMYTELLDAKLAGVYHYPFMQSTPKVKRTESASDSPEPILNNSDLAAELLTEYLTEFPKEETLNSSFPEIKEMFDSQKKAKIIASEFEDVFGDVARREGEDIEAEVAAEINEHLEMSQCLCSLVGQSEVSTDAASPSSMLIPQIDGPSGIPRSGSCQWYLLNEDCSSLEIESTDEDDSETQENETGSDEDPCVSQKAEGPKSVPATFDSSIDYWEQSCVATLSHDTPGRAEFHIAFDRCSGRRKVNRSTMAKEVGMTVKAFFD</sequence>
<evidence type="ECO:0000259" key="3">
    <source>
        <dbReference type="Pfam" id="PF24055"/>
    </source>
</evidence>
<dbReference type="Pfam" id="PF24065">
    <property type="entry name" value="REV3_N"/>
    <property type="match status" value="1"/>
</dbReference>
<comment type="catalytic activity">
    <reaction evidence="1">
        <text>DNA(n) + a 2'-deoxyribonucleoside 5'-triphosphate = DNA(n+1) + diphosphate</text>
        <dbReference type="Rhea" id="RHEA:22508"/>
        <dbReference type="Rhea" id="RHEA-COMP:17339"/>
        <dbReference type="Rhea" id="RHEA-COMP:17340"/>
        <dbReference type="ChEBI" id="CHEBI:33019"/>
        <dbReference type="ChEBI" id="CHEBI:61560"/>
        <dbReference type="ChEBI" id="CHEBI:173112"/>
        <dbReference type="EC" id="2.7.7.7"/>
    </reaction>
</comment>
<dbReference type="InterPro" id="IPR030559">
    <property type="entry name" value="PolZ_Rev3"/>
</dbReference>
<dbReference type="GO" id="GO:0016035">
    <property type="term" value="C:zeta DNA polymerase complex"/>
    <property type="evidence" value="ECO:0007669"/>
    <property type="project" value="InterPro"/>
</dbReference>
<dbReference type="Gene3D" id="3.30.342.10">
    <property type="entry name" value="DNA Polymerase, chain B, domain 1"/>
    <property type="match status" value="1"/>
</dbReference>
<dbReference type="InterPro" id="IPR012337">
    <property type="entry name" value="RNaseH-like_sf"/>
</dbReference>
<evidence type="ECO:0000256" key="1">
    <source>
        <dbReference type="ARBA" id="ARBA00049244"/>
    </source>
</evidence>
<dbReference type="Proteomes" id="UP000046395">
    <property type="component" value="Unassembled WGS sequence"/>
</dbReference>
<dbReference type="AlphaFoldDB" id="A0A5S6QHR3"/>
<dbReference type="GO" id="GO:0005634">
    <property type="term" value="C:nucleus"/>
    <property type="evidence" value="ECO:0007669"/>
    <property type="project" value="TreeGrafter"/>
</dbReference>
<reference evidence="6" key="1">
    <citation type="submission" date="2019-12" db="UniProtKB">
        <authorList>
            <consortium name="WormBaseParasite"/>
        </authorList>
    </citation>
    <scope>IDENTIFICATION</scope>
</reference>
<feature type="domain" description="DNA polymerase zeta catalytic subunit N-terminal" evidence="4">
    <location>
        <begin position="12"/>
        <end position="65"/>
    </location>
</feature>
<dbReference type="InterPro" id="IPR056435">
    <property type="entry name" value="DPOD/Z_N"/>
</dbReference>
<feature type="region of interest" description="Disordered" evidence="2">
    <location>
        <begin position="458"/>
        <end position="490"/>
    </location>
</feature>
<keyword evidence="5" id="KW-1185">Reference proteome</keyword>
<dbReference type="STRING" id="70415.A0A5S6QHR3"/>
<dbReference type="PANTHER" id="PTHR45812:SF1">
    <property type="entry name" value="DNA POLYMERASE ZETA CATALYTIC SUBUNIT"/>
    <property type="match status" value="1"/>
</dbReference>